<protein>
    <submittedName>
        <fullName evidence="1">Uncharacterized protein</fullName>
    </submittedName>
</protein>
<dbReference type="EMBL" id="FN667741">
    <property type="protein sequence ID" value="CBJ80896.1"/>
    <property type="molecule type" value="Genomic_DNA"/>
</dbReference>
<name>D3V2D1_XENBS</name>
<gene>
    <name evidence="1" type="ordered locus">XBJ1_1770</name>
</gene>
<sequence>MVVLCHRFYRKVVLGDWRDAREYLPHLIKLTKQQRRGAGYDVKP</sequence>
<evidence type="ECO:0000313" key="2">
    <source>
        <dbReference type="Proteomes" id="UP000002045"/>
    </source>
</evidence>
<accession>D3V2D1</accession>
<dbReference type="Proteomes" id="UP000002045">
    <property type="component" value="Chromosome"/>
</dbReference>
<proteinExistence type="predicted"/>
<organism evidence="1 2">
    <name type="scientific">Xenorhabdus bovienii (strain SS-2004)</name>
    <name type="common">Xenorhabdus nematophila subsp. bovienii</name>
    <dbReference type="NCBI Taxonomy" id="406818"/>
    <lineage>
        <taxon>Bacteria</taxon>
        <taxon>Pseudomonadati</taxon>
        <taxon>Pseudomonadota</taxon>
        <taxon>Gammaproteobacteria</taxon>
        <taxon>Enterobacterales</taxon>
        <taxon>Morganellaceae</taxon>
        <taxon>Xenorhabdus</taxon>
    </lineage>
</organism>
<dbReference type="KEGG" id="xbo:XBJ1_1770"/>
<evidence type="ECO:0000313" key="1">
    <source>
        <dbReference type="EMBL" id="CBJ80896.1"/>
    </source>
</evidence>
<dbReference type="HOGENOM" id="CLU_3224036_0_0_6"/>
<dbReference type="AlphaFoldDB" id="D3V2D1"/>
<reference evidence="1" key="1">
    <citation type="journal article" date="2011" name="PLoS ONE">
        <title>The entomopathogenic bacterial endosymbionts xenorhabdus and photorhabdus: convergent lifestyles from divergent genomes.</title>
        <authorList>
            <person name="Chaston J.M."/>
            <person name="Suen G."/>
            <person name="Tucker S.L."/>
            <person name="Andersen A.W."/>
            <person name="Bhasin A."/>
            <person name="Bode E."/>
            <person name="Bode H.B."/>
            <person name="Brachmann A.O."/>
            <person name="Cowles C.E."/>
            <person name="Cowles K.N."/>
            <person name="Darby C."/>
            <person name="de Leon L."/>
            <person name="Drace K."/>
            <person name="Du Z."/>
            <person name="Givaudan A."/>
            <person name="Herbert Tran E.E."/>
            <person name="Jewell K.A."/>
            <person name="Knack J.J."/>
            <person name="Krasomil-Osterfeld K.C."/>
            <person name="Kukor R."/>
            <person name="Lanois A."/>
            <person name="Latreille P."/>
            <person name="Leimgruber N.K."/>
            <person name="Lipke C.M."/>
            <person name="Liu R."/>
            <person name="Lu X."/>
            <person name="Martens E.C."/>
            <person name="Marri P.R."/>
            <person name="Medigue C."/>
            <person name="Menard M.L."/>
            <person name="Miller N.M."/>
            <person name="Morales-Soto N."/>
            <person name="Norton S."/>
            <person name="Ogier J.C."/>
            <person name="Orchard S.S."/>
            <person name="Park D."/>
            <person name="Park Y."/>
            <person name="Qurollo B.A."/>
            <person name="Sugar D.R."/>
            <person name="Richards G.R."/>
            <person name="Rouy Z."/>
            <person name="Slominski B."/>
            <person name="Slominski K."/>
            <person name="Snyder H."/>
            <person name="Tjaden B.C."/>
            <person name="van der Hoeven R."/>
            <person name="Welch R.D."/>
            <person name="Wheeler C."/>
            <person name="Xiang B."/>
            <person name="Barbazuk B."/>
            <person name="Gaudriault S."/>
            <person name="Goodner B."/>
            <person name="Slater S.C."/>
            <person name="Forst S."/>
            <person name="Goldman B.S."/>
            <person name="Goodrich-Blair H."/>
        </authorList>
    </citation>
    <scope>NUCLEOTIDE SEQUENCE [LARGE SCALE GENOMIC DNA]</scope>
    <source>
        <strain evidence="1">SS-2004</strain>
    </source>
</reference>
<dbReference type="STRING" id="406818.XBJ1_1770"/>